<sequence>MNTNPTIHALFRSDDADRIAQRESLIDTLRGTGSTERGTRVVRQALRRSLDGDLAALADSEVAELAVALSDPVVRDACLATAIPTDSPLAAAAFHLWCGLTRALPAPERAEPAVLAAWTAYVRGDGATVQIALRTALDADPEHRLSRLLLQAIAHGISPEDLHRVASHDVIGLCHALQPGGGR</sequence>
<protein>
    <submittedName>
        <fullName evidence="1">DUF4192 domain-containing protein</fullName>
    </submittedName>
</protein>
<dbReference type="EMBL" id="JBHSXX010000001">
    <property type="protein sequence ID" value="MFC6870931.1"/>
    <property type="molecule type" value="Genomic_DNA"/>
</dbReference>
<accession>A0ABW2C6D7</accession>
<evidence type="ECO:0000313" key="1">
    <source>
        <dbReference type="EMBL" id="MFC6870931.1"/>
    </source>
</evidence>
<dbReference type="InterPro" id="IPR025447">
    <property type="entry name" value="DUF4192"/>
</dbReference>
<organism evidence="1 2">
    <name type="scientific">Haloechinothrix salitolerans</name>
    <dbReference type="NCBI Taxonomy" id="926830"/>
    <lineage>
        <taxon>Bacteria</taxon>
        <taxon>Bacillati</taxon>
        <taxon>Actinomycetota</taxon>
        <taxon>Actinomycetes</taxon>
        <taxon>Pseudonocardiales</taxon>
        <taxon>Pseudonocardiaceae</taxon>
        <taxon>Haloechinothrix</taxon>
    </lineage>
</organism>
<dbReference type="RefSeq" id="WP_345401559.1">
    <property type="nucleotide sequence ID" value="NZ_BAABLA010000106.1"/>
</dbReference>
<reference evidence="2" key="1">
    <citation type="journal article" date="2019" name="Int. J. Syst. Evol. Microbiol.">
        <title>The Global Catalogue of Microorganisms (GCM) 10K type strain sequencing project: providing services to taxonomists for standard genome sequencing and annotation.</title>
        <authorList>
            <consortium name="The Broad Institute Genomics Platform"/>
            <consortium name="The Broad Institute Genome Sequencing Center for Infectious Disease"/>
            <person name="Wu L."/>
            <person name="Ma J."/>
        </authorList>
    </citation>
    <scope>NUCLEOTIDE SEQUENCE [LARGE SCALE GENOMIC DNA]</scope>
    <source>
        <strain evidence="2">KCTC 32255</strain>
    </source>
</reference>
<dbReference type="Pfam" id="PF13830">
    <property type="entry name" value="DUF4192"/>
    <property type="match status" value="1"/>
</dbReference>
<keyword evidence="2" id="KW-1185">Reference proteome</keyword>
<evidence type="ECO:0000313" key="2">
    <source>
        <dbReference type="Proteomes" id="UP001596337"/>
    </source>
</evidence>
<gene>
    <name evidence="1" type="ORF">ACFQGD_27775</name>
</gene>
<dbReference type="Proteomes" id="UP001596337">
    <property type="component" value="Unassembled WGS sequence"/>
</dbReference>
<proteinExistence type="predicted"/>
<name>A0ABW2C6D7_9PSEU</name>
<comment type="caution">
    <text evidence="1">The sequence shown here is derived from an EMBL/GenBank/DDBJ whole genome shotgun (WGS) entry which is preliminary data.</text>
</comment>